<dbReference type="Pfam" id="PF05683">
    <property type="entry name" value="Fumerase_C"/>
    <property type="match status" value="1"/>
</dbReference>
<dbReference type="EMBL" id="JAPTGC010000007">
    <property type="protein sequence ID" value="MCZ0862859.1"/>
    <property type="molecule type" value="Genomic_DNA"/>
</dbReference>
<gene>
    <name evidence="4" type="ORF">O0S09_06280</name>
</gene>
<dbReference type="Proteomes" id="UP001141336">
    <property type="component" value="Unassembled WGS sequence"/>
</dbReference>
<dbReference type="SUPFAM" id="SSF117457">
    <property type="entry name" value="FumA C-terminal domain-like"/>
    <property type="match status" value="1"/>
</dbReference>
<comment type="similarity">
    <text evidence="1">Belongs to the class-I fumarase family.</text>
</comment>
<name>A0ABT4IM71_9EURY</name>
<accession>A0ABT4IM71</accession>
<keyword evidence="2" id="KW-0456">Lyase</keyword>
<sequence length="181" mass="19040">MIRLTTPLGAEVLDLRAGDRVLLSGTIYTARDEAHLKILEQGFPFDPAGAVIYHCGPVVDTGRNVIVAAGPTTSARMNGLTAPMVDAGVRALIGKGGMSAGVRQALAGRAVYFAFTGGCAALAASCMALAGCHYPELGMAEAVWEIRVRDMPLVVGIDAHGGDLFAEVAQGVRKRYDQLRW</sequence>
<dbReference type="NCBIfam" id="TIGR00723">
    <property type="entry name" value="ttdB_fumA_fumB"/>
    <property type="match status" value="1"/>
</dbReference>
<reference evidence="4" key="1">
    <citation type="submission" date="2022-12" db="EMBL/GenBank/DDBJ databases">
        <title>Isolation and characterisation of novel Methanocorpusculum spp. from native Australian herbivores indicates the genus is ancestrally host-associated.</title>
        <authorList>
            <person name="Volmer J.G."/>
            <person name="Soo R.M."/>
            <person name="Evans P.N."/>
            <person name="Hoedt E.C."/>
            <person name="Astorga Alsina A.L."/>
            <person name="Woodcroft B.J."/>
            <person name="Tyson G.W."/>
            <person name="Hugenholtz P."/>
            <person name="Morrison M."/>
        </authorList>
    </citation>
    <scope>NUCLEOTIDE SEQUENCE</scope>
    <source>
        <strain evidence="4">CW153</strain>
    </source>
</reference>
<protein>
    <submittedName>
        <fullName evidence="4">FumA C-terminus/TtdB family hydratase beta subunit</fullName>
    </submittedName>
</protein>
<dbReference type="PANTHER" id="PTHR43351">
    <property type="entry name" value="L(+)-TARTRATE DEHYDRATASE SUBUNIT BETA"/>
    <property type="match status" value="1"/>
</dbReference>
<evidence type="ECO:0000313" key="5">
    <source>
        <dbReference type="Proteomes" id="UP001141336"/>
    </source>
</evidence>
<evidence type="ECO:0000256" key="2">
    <source>
        <dbReference type="ARBA" id="ARBA00023239"/>
    </source>
</evidence>
<dbReference type="PANTHER" id="PTHR43351:SF2">
    <property type="entry name" value="L(+)-TARTRATE DEHYDRATASE SUBUNIT BETA-RELATED"/>
    <property type="match status" value="1"/>
</dbReference>
<comment type="caution">
    <text evidence="4">The sequence shown here is derived from an EMBL/GenBank/DDBJ whole genome shotgun (WGS) entry which is preliminary data.</text>
</comment>
<dbReference type="InterPro" id="IPR004647">
    <property type="entry name" value="Fe-S_hydro-lyase_TtdB-typ_cat"/>
</dbReference>
<evidence type="ECO:0000256" key="1">
    <source>
        <dbReference type="ARBA" id="ARBA00008876"/>
    </source>
</evidence>
<evidence type="ECO:0000259" key="3">
    <source>
        <dbReference type="Pfam" id="PF05683"/>
    </source>
</evidence>
<dbReference type="RefSeq" id="WP_268923117.1">
    <property type="nucleotide sequence ID" value="NZ_JAPTGC010000007.1"/>
</dbReference>
<dbReference type="Gene3D" id="3.20.130.10">
    <property type="entry name" value="Fe-S hydro-lyase, tartrate dehydratase beta-type, catalytic domain"/>
    <property type="match status" value="1"/>
</dbReference>
<proteinExistence type="inferred from homology"/>
<keyword evidence="5" id="KW-1185">Reference proteome</keyword>
<evidence type="ECO:0000313" key="4">
    <source>
        <dbReference type="EMBL" id="MCZ0862859.1"/>
    </source>
</evidence>
<organism evidence="4 5">
    <name type="scientific">Methanocorpusculum vombati</name>
    <dbReference type="NCBI Taxonomy" id="3002864"/>
    <lineage>
        <taxon>Archaea</taxon>
        <taxon>Methanobacteriati</taxon>
        <taxon>Methanobacteriota</taxon>
        <taxon>Stenosarchaea group</taxon>
        <taxon>Methanomicrobia</taxon>
        <taxon>Methanomicrobiales</taxon>
        <taxon>Methanocorpusculaceae</taxon>
        <taxon>Methanocorpusculum</taxon>
    </lineage>
</organism>
<dbReference type="InterPro" id="IPR036660">
    <property type="entry name" value="Fe-S_hydroAse_TtdB_cat_sf"/>
</dbReference>
<feature type="domain" description="Fe-S hydro-lyase tartrate dehydratase beta-type catalytic" evidence="3">
    <location>
        <begin position="9"/>
        <end position="167"/>
    </location>
</feature>